<keyword evidence="1" id="KW-0812">Transmembrane</keyword>
<dbReference type="STRING" id="1486859.SAMN05444273_10970"/>
<gene>
    <name evidence="2" type="ORF">SAMN05444273_10970</name>
</gene>
<dbReference type="RefSeq" id="WP_175549189.1">
    <property type="nucleotide sequence ID" value="NZ_FQUV01000009.1"/>
</dbReference>
<evidence type="ECO:0000313" key="2">
    <source>
        <dbReference type="EMBL" id="SHF67056.1"/>
    </source>
</evidence>
<feature type="transmembrane region" description="Helical" evidence="1">
    <location>
        <begin position="12"/>
        <end position="35"/>
    </location>
</feature>
<keyword evidence="1" id="KW-1133">Transmembrane helix</keyword>
<sequence length="211" mass="23196">MLNRYFDTDLPFLRFCWNVLVFSAVSLFPVLLFYVVLSPGLGAMLITNEAAFVRFARQVLTNGVTVVFAVDYAGFFALALFQRQRGSKRPHYLFLDVLARALLFVLLHVLIYVLSADLFASFGGDPRVALQVVGPTLERAFLFENMSGVYLYSTLPGAFIVYLTVLHQNSGSAAVNPNTWFKSVTAIGLCAAVVVLVTTMSVGLNHSLGEP</sequence>
<evidence type="ECO:0000256" key="1">
    <source>
        <dbReference type="SAM" id="Phobius"/>
    </source>
</evidence>
<protein>
    <submittedName>
        <fullName evidence="2">Uncharacterized protein</fullName>
    </submittedName>
</protein>
<keyword evidence="3" id="KW-1185">Reference proteome</keyword>
<dbReference type="Proteomes" id="UP000184144">
    <property type="component" value="Unassembled WGS sequence"/>
</dbReference>
<proteinExistence type="predicted"/>
<accession>A0A1M5DJG5</accession>
<dbReference type="AlphaFoldDB" id="A0A1M5DJG5"/>
<feature type="transmembrane region" description="Helical" evidence="1">
    <location>
        <begin position="55"/>
        <end position="81"/>
    </location>
</feature>
<evidence type="ECO:0000313" key="3">
    <source>
        <dbReference type="Proteomes" id="UP000184144"/>
    </source>
</evidence>
<feature type="transmembrane region" description="Helical" evidence="1">
    <location>
        <begin position="149"/>
        <end position="167"/>
    </location>
</feature>
<feature type="transmembrane region" description="Helical" evidence="1">
    <location>
        <begin position="179"/>
        <end position="204"/>
    </location>
</feature>
<organism evidence="2 3">
    <name type="scientific">Litoreibacter ascidiaceicola</name>
    <dbReference type="NCBI Taxonomy" id="1486859"/>
    <lineage>
        <taxon>Bacteria</taxon>
        <taxon>Pseudomonadati</taxon>
        <taxon>Pseudomonadota</taxon>
        <taxon>Alphaproteobacteria</taxon>
        <taxon>Rhodobacterales</taxon>
        <taxon>Roseobacteraceae</taxon>
        <taxon>Litoreibacter</taxon>
    </lineage>
</organism>
<keyword evidence="1" id="KW-0472">Membrane</keyword>
<dbReference type="EMBL" id="FQUV01000009">
    <property type="protein sequence ID" value="SHF67056.1"/>
    <property type="molecule type" value="Genomic_DNA"/>
</dbReference>
<feature type="transmembrane region" description="Helical" evidence="1">
    <location>
        <begin position="93"/>
        <end position="114"/>
    </location>
</feature>
<name>A0A1M5DJG5_9RHOB</name>
<reference evidence="3" key="1">
    <citation type="submission" date="2016-11" db="EMBL/GenBank/DDBJ databases">
        <authorList>
            <person name="Varghese N."/>
            <person name="Submissions S."/>
        </authorList>
    </citation>
    <scope>NUCLEOTIDE SEQUENCE [LARGE SCALE GENOMIC DNA]</scope>
    <source>
        <strain evidence="3">DSM 100566</strain>
    </source>
</reference>